<comment type="caution">
    <text evidence="2">The sequence shown here is derived from an EMBL/GenBank/DDBJ whole genome shotgun (WGS) entry which is preliminary data.</text>
</comment>
<proteinExistence type="predicted"/>
<dbReference type="Proteomes" id="UP000632377">
    <property type="component" value="Unassembled WGS sequence"/>
</dbReference>
<sequence length="174" mass="20051">MEDLCKLIINSKMHNESSTLAILDKFSPLINKYSRKLAYDGAHTDLVICLLETIESIPVYTNKNLRNDAGIIAYINTSIKHKYIILSKKNCKITNSETELNTDFFGENPYNSVDDKLFIQEILDKLPAFQKDVIKKIYINNIAENDLAKQLRVSRQAINRTKNRALNNLRKFLN</sequence>
<keyword evidence="3" id="KW-1185">Reference proteome</keyword>
<dbReference type="RefSeq" id="WP_202750266.1">
    <property type="nucleotide sequence ID" value="NZ_JAESWC010000014.1"/>
</dbReference>
<dbReference type="InterPro" id="IPR013324">
    <property type="entry name" value="RNA_pol_sigma_r3/r4-like"/>
</dbReference>
<protein>
    <submittedName>
        <fullName evidence="2">Sigma-70 family RNA polymerase sigma factor</fullName>
    </submittedName>
</protein>
<dbReference type="Gene3D" id="1.20.140.160">
    <property type="match status" value="1"/>
</dbReference>
<evidence type="ECO:0000259" key="1">
    <source>
        <dbReference type="Pfam" id="PF04545"/>
    </source>
</evidence>
<organism evidence="2 3">
    <name type="scientific">Clostridium rhizosphaerae</name>
    <dbReference type="NCBI Taxonomy" id="2803861"/>
    <lineage>
        <taxon>Bacteria</taxon>
        <taxon>Bacillati</taxon>
        <taxon>Bacillota</taxon>
        <taxon>Clostridia</taxon>
        <taxon>Eubacteriales</taxon>
        <taxon>Clostridiaceae</taxon>
        <taxon>Clostridium</taxon>
    </lineage>
</organism>
<dbReference type="Pfam" id="PF04545">
    <property type="entry name" value="Sigma70_r4"/>
    <property type="match status" value="1"/>
</dbReference>
<dbReference type="SUPFAM" id="SSF88659">
    <property type="entry name" value="Sigma3 and sigma4 domains of RNA polymerase sigma factors"/>
    <property type="match status" value="1"/>
</dbReference>
<accession>A0ABS1TFI3</accession>
<dbReference type="InterPro" id="IPR007630">
    <property type="entry name" value="RNA_pol_sigma70_r4"/>
</dbReference>
<feature type="domain" description="RNA polymerase sigma-70 region 4" evidence="1">
    <location>
        <begin position="123"/>
        <end position="171"/>
    </location>
</feature>
<evidence type="ECO:0000313" key="3">
    <source>
        <dbReference type="Proteomes" id="UP000632377"/>
    </source>
</evidence>
<evidence type="ECO:0000313" key="2">
    <source>
        <dbReference type="EMBL" id="MBL4937522.1"/>
    </source>
</evidence>
<reference evidence="2 3" key="1">
    <citation type="submission" date="2021-01" db="EMBL/GenBank/DDBJ databases">
        <title>Genome public.</title>
        <authorList>
            <person name="Liu C."/>
            <person name="Sun Q."/>
        </authorList>
    </citation>
    <scope>NUCLEOTIDE SEQUENCE [LARGE SCALE GENOMIC DNA]</scope>
    <source>
        <strain evidence="2 3">YIM B02515</strain>
    </source>
</reference>
<gene>
    <name evidence="2" type="ORF">JK636_17515</name>
</gene>
<dbReference type="EMBL" id="JAESWC010000014">
    <property type="protein sequence ID" value="MBL4937522.1"/>
    <property type="molecule type" value="Genomic_DNA"/>
</dbReference>
<name>A0ABS1TFI3_9CLOT</name>